<sequence length="218" mass="24161">MRPKIYLFGDSITEESFCSGGWGSSLAHHFSRTLDVVLRGYSGYNTSVLNGSGGGTPLKPLRLVPNEEWWGGGGVPELCATSFLFCLQNQWPTTLILLMTPPPIDEEGRLKHPYVENATGLPERTNEAAGAYAKACIEVSGERGIPVIDLWTKMQKFPDWQKVYLSDGLHLTPTGNRVVFEELVVKLRENSLSLEKLPVDLPLISEIDTKDPLKAFEK</sequence>
<evidence type="ECO:0000256" key="1">
    <source>
        <dbReference type="ARBA" id="ARBA00008668"/>
    </source>
</evidence>
<dbReference type="Pfam" id="PF00657">
    <property type="entry name" value="Lipase_GDSL"/>
    <property type="match status" value="2"/>
</dbReference>
<dbReference type="PANTHER" id="PTHR14209:SF19">
    <property type="entry name" value="ISOAMYL ACETATE-HYDROLYZING ESTERASE 1 HOMOLOG"/>
    <property type="match status" value="1"/>
</dbReference>
<protein>
    <recommendedName>
        <fullName evidence="4">SGNH hydrolase-type esterase domain-containing protein</fullName>
    </recommendedName>
</protein>
<dbReference type="PANTHER" id="PTHR14209">
    <property type="entry name" value="ISOAMYL ACETATE-HYDROLYZING ESTERASE 1"/>
    <property type="match status" value="1"/>
</dbReference>
<gene>
    <name evidence="2" type="ORF">EZV62_026830</name>
</gene>
<proteinExistence type="inferred from homology"/>
<evidence type="ECO:0000313" key="3">
    <source>
        <dbReference type="Proteomes" id="UP000323000"/>
    </source>
</evidence>
<dbReference type="CDD" id="cd01838">
    <property type="entry name" value="Isoamyl_acetate_hydrolase_like"/>
    <property type="match status" value="1"/>
</dbReference>
<evidence type="ECO:0008006" key="4">
    <source>
        <dbReference type="Google" id="ProtNLM"/>
    </source>
</evidence>
<accession>A0A5C7GTW6</accession>
<name>A0A5C7GTW6_9ROSI</name>
<organism evidence="2 3">
    <name type="scientific">Acer yangbiense</name>
    <dbReference type="NCBI Taxonomy" id="1000413"/>
    <lineage>
        <taxon>Eukaryota</taxon>
        <taxon>Viridiplantae</taxon>
        <taxon>Streptophyta</taxon>
        <taxon>Embryophyta</taxon>
        <taxon>Tracheophyta</taxon>
        <taxon>Spermatophyta</taxon>
        <taxon>Magnoliopsida</taxon>
        <taxon>eudicotyledons</taxon>
        <taxon>Gunneridae</taxon>
        <taxon>Pentapetalae</taxon>
        <taxon>rosids</taxon>
        <taxon>malvids</taxon>
        <taxon>Sapindales</taxon>
        <taxon>Sapindaceae</taxon>
        <taxon>Hippocastanoideae</taxon>
        <taxon>Acereae</taxon>
        <taxon>Acer</taxon>
    </lineage>
</organism>
<comment type="caution">
    <text evidence="2">The sequence shown here is derived from an EMBL/GenBank/DDBJ whole genome shotgun (WGS) entry which is preliminary data.</text>
</comment>
<dbReference type="AlphaFoldDB" id="A0A5C7GTW6"/>
<dbReference type="Proteomes" id="UP000323000">
    <property type="component" value="Chromosome 13"/>
</dbReference>
<dbReference type="GO" id="GO:0016788">
    <property type="term" value="F:hydrolase activity, acting on ester bonds"/>
    <property type="evidence" value="ECO:0007669"/>
    <property type="project" value="InterPro"/>
</dbReference>
<keyword evidence="3" id="KW-1185">Reference proteome</keyword>
<comment type="similarity">
    <text evidence="1">Belongs to the 'GDSL' lipolytic enzyme family.</text>
</comment>
<dbReference type="SUPFAM" id="SSF52266">
    <property type="entry name" value="SGNH hydrolase"/>
    <property type="match status" value="1"/>
</dbReference>
<evidence type="ECO:0000313" key="2">
    <source>
        <dbReference type="EMBL" id="TXG47536.1"/>
    </source>
</evidence>
<dbReference type="InterPro" id="IPR036514">
    <property type="entry name" value="SGNH_hydro_sf"/>
</dbReference>
<dbReference type="InterPro" id="IPR045136">
    <property type="entry name" value="Iah1-like"/>
</dbReference>
<dbReference type="OrthoDB" id="671439at2759"/>
<dbReference type="Gene3D" id="3.40.50.1110">
    <property type="entry name" value="SGNH hydrolase"/>
    <property type="match status" value="2"/>
</dbReference>
<dbReference type="InterPro" id="IPR001087">
    <property type="entry name" value="GDSL"/>
</dbReference>
<reference evidence="3" key="1">
    <citation type="journal article" date="2019" name="Gigascience">
        <title>De novo genome assembly of the endangered Acer yangbiense, a plant species with extremely small populations endemic to Yunnan Province, China.</title>
        <authorList>
            <person name="Yang J."/>
            <person name="Wariss H.M."/>
            <person name="Tao L."/>
            <person name="Zhang R."/>
            <person name="Yun Q."/>
            <person name="Hollingsworth P."/>
            <person name="Dao Z."/>
            <person name="Luo G."/>
            <person name="Guo H."/>
            <person name="Ma Y."/>
            <person name="Sun W."/>
        </authorList>
    </citation>
    <scope>NUCLEOTIDE SEQUENCE [LARGE SCALE GENOMIC DNA]</scope>
    <source>
        <strain evidence="3">cv. Malutang</strain>
    </source>
</reference>
<dbReference type="EMBL" id="VAHF01000013">
    <property type="protein sequence ID" value="TXG47536.1"/>
    <property type="molecule type" value="Genomic_DNA"/>
</dbReference>